<keyword evidence="14 19" id="KW-0560">Oxidoreductase</keyword>
<name>A0A086XY74_9RHOB</name>
<dbReference type="NCBIfam" id="NF010480">
    <property type="entry name" value="PRK13905.1"/>
    <property type="match status" value="1"/>
</dbReference>
<dbReference type="InterPro" id="IPR003170">
    <property type="entry name" value="MurB"/>
</dbReference>
<dbReference type="EMBL" id="JGYG01000013">
    <property type="protein sequence ID" value="KFI26974.1"/>
    <property type="molecule type" value="Genomic_DNA"/>
</dbReference>
<dbReference type="OrthoDB" id="9804753at2"/>
<feature type="active site" evidence="19">
    <location>
        <position position="189"/>
    </location>
</feature>
<keyword evidence="7 19" id="KW-0963">Cytoplasm</keyword>
<feature type="domain" description="FAD-binding PCMH-type" evidence="20">
    <location>
        <begin position="45"/>
        <end position="210"/>
    </location>
</feature>
<dbReference type="Proteomes" id="UP000028826">
    <property type="component" value="Unassembled WGS sequence"/>
</dbReference>
<evidence type="ECO:0000256" key="11">
    <source>
        <dbReference type="ARBA" id="ARBA00022857"/>
    </source>
</evidence>
<evidence type="ECO:0000256" key="1">
    <source>
        <dbReference type="ARBA" id="ARBA00001974"/>
    </source>
</evidence>
<evidence type="ECO:0000256" key="19">
    <source>
        <dbReference type="HAMAP-Rule" id="MF_00037"/>
    </source>
</evidence>
<dbReference type="GO" id="GO:0008762">
    <property type="term" value="F:UDP-N-acetylmuramate dehydrogenase activity"/>
    <property type="evidence" value="ECO:0007669"/>
    <property type="project" value="UniProtKB-UniRule"/>
</dbReference>
<sequence length="346" mass="36748">MPPEAALLRANVSAPIAALLVALRQAGVTRIAEGRPLAQEVRWRIGGPADLLVEAESSTEVAACLRLARAHGVPVFILGDGSNMLMDSHGYRGLVLRIGRAMSALHIEGTRVICGGGLWVPRLALELARRGLTGLEHVAGIPGTIGGLVLMNGGSQRKGVGAHVRRVTVVTPEGDIRSLTQEEMAFSYRHSALQGRGCAITEVELELEPGDPAAIRREMIDILASRRRKFPKNLPNCGSTFLSNPAMYAVVGPPGKAIEEAGLKGIALGGAQVSPLHANFIVNRGGATSDEVLALIAHIRQTVHARTGYRMDCEARFVSAEGEERPAHDFTDAGRFDIGLLGRIAL</sequence>
<keyword evidence="22" id="KW-1185">Reference proteome</keyword>
<dbReference type="GO" id="GO:0009252">
    <property type="term" value="P:peptidoglycan biosynthetic process"/>
    <property type="evidence" value="ECO:0007669"/>
    <property type="project" value="UniProtKB-UniRule"/>
</dbReference>
<dbReference type="PROSITE" id="PS51387">
    <property type="entry name" value="FAD_PCMH"/>
    <property type="match status" value="1"/>
</dbReference>
<dbReference type="PANTHER" id="PTHR21071:SF4">
    <property type="entry name" value="UDP-N-ACETYLENOLPYRUVOYLGLUCOSAMINE REDUCTASE"/>
    <property type="match status" value="1"/>
</dbReference>
<evidence type="ECO:0000256" key="18">
    <source>
        <dbReference type="ARBA" id="ARBA00048914"/>
    </source>
</evidence>
<gene>
    <name evidence="19" type="primary">murB</name>
    <name evidence="21" type="ORF">CN97_02080</name>
</gene>
<comment type="similarity">
    <text evidence="19">Belongs to the MurB family.</text>
</comment>
<evidence type="ECO:0000256" key="7">
    <source>
        <dbReference type="ARBA" id="ARBA00022490"/>
    </source>
</evidence>
<feature type="active site" evidence="19">
    <location>
        <position position="314"/>
    </location>
</feature>
<dbReference type="EC" id="1.3.1.98" evidence="5 19"/>
<evidence type="ECO:0000313" key="21">
    <source>
        <dbReference type="EMBL" id="KFI26974.1"/>
    </source>
</evidence>
<dbReference type="GO" id="GO:0071555">
    <property type="term" value="P:cell wall organization"/>
    <property type="evidence" value="ECO:0007669"/>
    <property type="project" value="UniProtKB-KW"/>
</dbReference>
<evidence type="ECO:0000313" key="22">
    <source>
        <dbReference type="Proteomes" id="UP000028826"/>
    </source>
</evidence>
<dbReference type="AlphaFoldDB" id="A0A086XY74"/>
<keyword evidence="10 19" id="KW-0274">FAD</keyword>
<evidence type="ECO:0000256" key="3">
    <source>
        <dbReference type="ARBA" id="ARBA00004496"/>
    </source>
</evidence>
<evidence type="ECO:0000256" key="16">
    <source>
        <dbReference type="ARBA" id="ARBA00023316"/>
    </source>
</evidence>
<dbReference type="GO" id="GO:0051301">
    <property type="term" value="P:cell division"/>
    <property type="evidence" value="ECO:0007669"/>
    <property type="project" value="UniProtKB-KW"/>
</dbReference>
<comment type="catalytic activity">
    <reaction evidence="18 19">
        <text>UDP-N-acetyl-alpha-D-muramate + NADP(+) = UDP-N-acetyl-3-O-(1-carboxyvinyl)-alpha-D-glucosamine + NADPH + H(+)</text>
        <dbReference type="Rhea" id="RHEA:12248"/>
        <dbReference type="ChEBI" id="CHEBI:15378"/>
        <dbReference type="ChEBI" id="CHEBI:57783"/>
        <dbReference type="ChEBI" id="CHEBI:58349"/>
        <dbReference type="ChEBI" id="CHEBI:68483"/>
        <dbReference type="ChEBI" id="CHEBI:70757"/>
        <dbReference type="EC" id="1.3.1.98"/>
    </reaction>
</comment>
<evidence type="ECO:0000256" key="13">
    <source>
        <dbReference type="ARBA" id="ARBA00022984"/>
    </source>
</evidence>
<dbReference type="HAMAP" id="MF_00037">
    <property type="entry name" value="MurB"/>
    <property type="match status" value="1"/>
</dbReference>
<evidence type="ECO:0000256" key="4">
    <source>
        <dbReference type="ARBA" id="ARBA00004752"/>
    </source>
</evidence>
<evidence type="ECO:0000256" key="6">
    <source>
        <dbReference type="ARBA" id="ARBA00015188"/>
    </source>
</evidence>
<dbReference type="SUPFAM" id="SSF56194">
    <property type="entry name" value="Uridine diphospho-N-Acetylenolpyruvylglucosamine reductase, MurB, C-terminal domain"/>
    <property type="match status" value="1"/>
</dbReference>
<dbReference type="NCBIfam" id="TIGR00179">
    <property type="entry name" value="murB"/>
    <property type="match status" value="1"/>
</dbReference>
<dbReference type="GO" id="GO:0008360">
    <property type="term" value="P:regulation of cell shape"/>
    <property type="evidence" value="ECO:0007669"/>
    <property type="project" value="UniProtKB-KW"/>
</dbReference>
<evidence type="ECO:0000256" key="10">
    <source>
        <dbReference type="ARBA" id="ARBA00022827"/>
    </source>
</evidence>
<dbReference type="Gene3D" id="3.90.78.10">
    <property type="entry name" value="UDP-N-acetylenolpyruvoylglucosamine reductase, C-terminal domain"/>
    <property type="match status" value="1"/>
</dbReference>
<keyword evidence="15 19" id="KW-0131">Cell cycle</keyword>
<dbReference type="InterPro" id="IPR036635">
    <property type="entry name" value="MurB_C_sf"/>
</dbReference>
<comment type="caution">
    <text evidence="21">The sequence shown here is derived from an EMBL/GenBank/DDBJ whole genome shotgun (WGS) entry which is preliminary data.</text>
</comment>
<reference evidence="21 22" key="1">
    <citation type="submission" date="2014-03" db="EMBL/GenBank/DDBJ databases">
        <title>Genome of Haematobacter massiliensis CCUG 47968.</title>
        <authorList>
            <person name="Wang D."/>
            <person name="Wang G."/>
        </authorList>
    </citation>
    <scope>NUCLEOTIDE SEQUENCE [LARGE SCALE GENOMIC DNA]</scope>
    <source>
        <strain evidence="21 22">CCUG 47968</strain>
    </source>
</reference>
<dbReference type="UniPathway" id="UPA00219"/>
<dbReference type="Pfam" id="PF02873">
    <property type="entry name" value="MurB_C"/>
    <property type="match status" value="1"/>
</dbReference>
<dbReference type="InterPro" id="IPR016167">
    <property type="entry name" value="FAD-bd_PCMH_sub1"/>
</dbReference>
<feature type="active site" description="Proton donor" evidence="19">
    <location>
        <position position="239"/>
    </location>
</feature>
<dbReference type="InterPro" id="IPR016166">
    <property type="entry name" value="FAD-bd_PCMH"/>
</dbReference>
<comment type="subcellular location">
    <subcellularLocation>
        <location evidence="3 19">Cytoplasm</location>
    </subcellularLocation>
</comment>
<dbReference type="InterPro" id="IPR036318">
    <property type="entry name" value="FAD-bd_PCMH-like_sf"/>
</dbReference>
<accession>A0A086XY74</accession>
<comment type="cofactor">
    <cofactor evidence="1 19">
        <name>FAD</name>
        <dbReference type="ChEBI" id="CHEBI:57692"/>
    </cofactor>
</comment>
<proteinExistence type="inferred from homology"/>
<comment type="function">
    <text evidence="2 19">Cell wall formation.</text>
</comment>
<keyword evidence="12 19" id="KW-0133">Cell shape</keyword>
<organism evidence="21 22">
    <name type="scientific">Haematobacter massiliensis</name>
    <dbReference type="NCBI Taxonomy" id="195105"/>
    <lineage>
        <taxon>Bacteria</taxon>
        <taxon>Pseudomonadati</taxon>
        <taxon>Pseudomonadota</taxon>
        <taxon>Alphaproteobacteria</taxon>
        <taxon>Rhodobacterales</taxon>
        <taxon>Paracoccaceae</taxon>
        <taxon>Haematobacter</taxon>
    </lineage>
</organism>
<evidence type="ECO:0000256" key="9">
    <source>
        <dbReference type="ARBA" id="ARBA00022630"/>
    </source>
</evidence>
<dbReference type="Gene3D" id="3.30.465.10">
    <property type="match status" value="1"/>
</dbReference>
<evidence type="ECO:0000256" key="8">
    <source>
        <dbReference type="ARBA" id="ARBA00022618"/>
    </source>
</evidence>
<dbReference type="GO" id="GO:0071949">
    <property type="term" value="F:FAD binding"/>
    <property type="evidence" value="ECO:0007669"/>
    <property type="project" value="InterPro"/>
</dbReference>
<evidence type="ECO:0000256" key="2">
    <source>
        <dbReference type="ARBA" id="ARBA00003921"/>
    </source>
</evidence>
<keyword evidence="13 19" id="KW-0573">Peptidoglycan synthesis</keyword>
<evidence type="ECO:0000256" key="14">
    <source>
        <dbReference type="ARBA" id="ARBA00023002"/>
    </source>
</evidence>
<evidence type="ECO:0000256" key="12">
    <source>
        <dbReference type="ARBA" id="ARBA00022960"/>
    </source>
</evidence>
<keyword evidence="9 19" id="KW-0285">Flavoprotein</keyword>
<dbReference type="InterPro" id="IPR016169">
    <property type="entry name" value="FAD-bd_PCMH_sub2"/>
</dbReference>
<dbReference type="InterPro" id="IPR011601">
    <property type="entry name" value="MurB_C"/>
</dbReference>
<dbReference type="GO" id="GO:0005829">
    <property type="term" value="C:cytosol"/>
    <property type="evidence" value="ECO:0007669"/>
    <property type="project" value="TreeGrafter"/>
</dbReference>
<evidence type="ECO:0000256" key="5">
    <source>
        <dbReference type="ARBA" id="ARBA00012518"/>
    </source>
</evidence>
<dbReference type="eggNOG" id="COG0812">
    <property type="taxonomic scope" value="Bacteria"/>
</dbReference>
<evidence type="ECO:0000256" key="17">
    <source>
        <dbReference type="ARBA" id="ARBA00031026"/>
    </source>
</evidence>
<evidence type="ECO:0000256" key="15">
    <source>
        <dbReference type="ARBA" id="ARBA00023306"/>
    </source>
</evidence>
<dbReference type="STRING" id="195105.CN97_02080"/>
<dbReference type="InterPro" id="IPR006094">
    <property type="entry name" value="Oxid_FAD_bind_N"/>
</dbReference>
<keyword evidence="11 19" id="KW-0521">NADP</keyword>
<keyword evidence="16 19" id="KW-0961">Cell wall biogenesis/degradation</keyword>
<dbReference type="RefSeq" id="WP_084684211.1">
    <property type="nucleotide sequence ID" value="NZ_CAMIFG010000095.1"/>
</dbReference>
<dbReference type="Pfam" id="PF01565">
    <property type="entry name" value="FAD_binding_4"/>
    <property type="match status" value="1"/>
</dbReference>
<dbReference type="PANTHER" id="PTHR21071">
    <property type="entry name" value="UDP-N-ACETYLENOLPYRUVOYLGLUCOSAMINE REDUCTASE"/>
    <property type="match status" value="1"/>
</dbReference>
<evidence type="ECO:0000259" key="20">
    <source>
        <dbReference type="PROSITE" id="PS51387"/>
    </source>
</evidence>
<comment type="pathway">
    <text evidence="4 19">Cell wall biogenesis; peptidoglycan biosynthesis.</text>
</comment>
<protein>
    <recommendedName>
        <fullName evidence="6 19">UDP-N-acetylenolpyruvoylglucosamine reductase</fullName>
        <ecNumber evidence="5 19">1.3.1.98</ecNumber>
    </recommendedName>
    <alternativeName>
        <fullName evidence="17 19">UDP-N-acetylmuramate dehydrogenase</fullName>
    </alternativeName>
</protein>
<dbReference type="SUPFAM" id="SSF56176">
    <property type="entry name" value="FAD-binding/transporter-associated domain-like"/>
    <property type="match status" value="1"/>
</dbReference>
<dbReference type="Gene3D" id="3.30.43.10">
    <property type="entry name" value="Uridine Diphospho-n-acetylenolpyruvylglucosamine Reductase, domain 2"/>
    <property type="match status" value="1"/>
</dbReference>
<keyword evidence="8 19" id="KW-0132">Cell division</keyword>